<reference evidence="2 3" key="1">
    <citation type="submission" date="2019-03" db="EMBL/GenBank/DDBJ databases">
        <title>Genomic Encyclopedia of Type Strains, Phase III (KMG-III): the genomes of soil and plant-associated and newly described type strains.</title>
        <authorList>
            <person name="Whitman W."/>
        </authorList>
    </citation>
    <scope>NUCLEOTIDE SEQUENCE [LARGE SCALE GENOMIC DNA]</scope>
    <source>
        <strain evidence="2 3">VKM Ac-2575</strain>
    </source>
</reference>
<feature type="transmembrane region" description="Helical" evidence="1">
    <location>
        <begin position="37"/>
        <end position="58"/>
    </location>
</feature>
<protein>
    <submittedName>
        <fullName evidence="2">Uncharacterized protein</fullName>
    </submittedName>
</protein>
<dbReference type="EMBL" id="SOCE01000002">
    <property type="protein sequence ID" value="TDU84064.1"/>
    <property type="molecule type" value="Genomic_DNA"/>
</dbReference>
<keyword evidence="1" id="KW-0812">Transmembrane</keyword>
<proteinExistence type="predicted"/>
<keyword evidence="1" id="KW-0472">Membrane</keyword>
<keyword evidence="1" id="KW-1133">Transmembrane helix</keyword>
<dbReference type="RefSeq" id="WP_133983643.1">
    <property type="nucleotide sequence ID" value="NZ_SOCE01000002.1"/>
</dbReference>
<dbReference type="OrthoDB" id="3823493at2"/>
<gene>
    <name evidence="2" type="ORF">EV138_6533</name>
</gene>
<dbReference type="AlphaFoldDB" id="A0A4R7SXP6"/>
<evidence type="ECO:0000313" key="3">
    <source>
        <dbReference type="Proteomes" id="UP000295151"/>
    </source>
</evidence>
<accession>A0A4R7SXP6</accession>
<keyword evidence="3" id="KW-1185">Reference proteome</keyword>
<name>A0A4R7SXP6_9ACTN</name>
<organism evidence="2 3">
    <name type="scientific">Kribbella voronezhensis</name>
    <dbReference type="NCBI Taxonomy" id="2512212"/>
    <lineage>
        <taxon>Bacteria</taxon>
        <taxon>Bacillati</taxon>
        <taxon>Actinomycetota</taxon>
        <taxon>Actinomycetes</taxon>
        <taxon>Propionibacteriales</taxon>
        <taxon>Kribbellaceae</taxon>
        <taxon>Kribbella</taxon>
    </lineage>
</organism>
<evidence type="ECO:0000256" key="1">
    <source>
        <dbReference type="SAM" id="Phobius"/>
    </source>
</evidence>
<dbReference type="Proteomes" id="UP000295151">
    <property type="component" value="Unassembled WGS sequence"/>
</dbReference>
<comment type="caution">
    <text evidence="2">The sequence shown here is derived from an EMBL/GenBank/DDBJ whole genome shotgun (WGS) entry which is preliminary data.</text>
</comment>
<evidence type="ECO:0000313" key="2">
    <source>
        <dbReference type="EMBL" id="TDU84064.1"/>
    </source>
</evidence>
<sequence length="260" mass="27822">MTTKLEPPLVPPLSAEQRARLHDRVMLSPVRRTPRRWAVPVAAVTAVAAVIAGATLAAHRGDNTAPPITSTPVPDAIKVDLGPASPAELAKVQRNCPTSPTQRTEVLWSRKVRWFSTFMENEKLTGVVALLRVSPPGENPGLVFCTASGGHGHAASDFAWSLQPTPAQGLVTIDELTHVLIGSPVGGGTSTTYEETWGLHRVRPEIARIQSRTIGAIGPAWYEGVVLDGVAYTDNFADRGASGRTEFRAFDKYGNPVPLP</sequence>